<reference evidence="6" key="1">
    <citation type="journal article" date="2014" name="Int. J. Syst. Evol. Microbiol.">
        <title>Complete genome sequence of Corynebacterium casei LMG S-19264T (=DSM 44701T), isolated from a smear-ripened cheese.</title>
        <authorList>
            <consortium name="US DOE Joint Genome Institute (JGI-PGF)"/>
            <person name="Walter F."/>
            <person name="Albersmeier A."/>
            <person name="Kalinowski J."/>
            <person name="Ruckert C."/>
        </authorList>
    </citation>
    <scope>NUCLEOTIDE SEQUENCE</scope>
    <source>
        <strain evidence="6">KCTC 32501</strain>
    </source>
</reference>
<dbReference type="CDD" id="cd13401">
    <property type="entry name" value="Slt70-like"/>
    <property type="match status" value="1"/>
</dbReference>
<evidence type="ECO:0000256" key="3">
    <source>
        <dbReference type="SAM" id="SignalP"/>
    </source>
</evidence>
<dbReference type="InterPro" id="IPR008939">
    <property type="entry name" value="Lytic_TGlycosylase_superhlx_U"/>
</dbReference>
<name>A0A8J3CFF5_9BURK</name>
<organism evidence="6 7">
    <name type="scientific">Formosimonas limnophila</name>
    <dbReference type="NCBI Taxonomy" id="1384487"/>
    <lineage>
        <taxon>Bacteria</taxon>
        <taxon>Pseudomonadati</taxon>
        <taxon>Pseudomonadota</taxon>
        <taxon>Betaproteobacteria</taxon>
        <taxon>Burkholderiales</taxon>
        <taxon>Burkholderiaceae</taxon>
        <taxon>Formosimonas</taxon>
    </lineage>
</organism>
<dbReference type="GO" id="GO:0004553">
    <property type="term" value="F:hydrolase activity, hydrolyzing O-glycosyl compounds"/>
    <property type="evidence" value="ECO:0007669"/>
    <property type="project" value="InterPro"/>
</dbReference>
<sequence length="638" mass="70458">MIMSQISKHIPFIRVSSAALAVSGILTSTTIFAQNTYAENPVTSTISSHPLDGVFAQLRDAARANNVARAAQLADQLSSYPLTSYVDYYRLKPRLFNSDGTPNVNAPDGDIEQFFRTYAGQALADRLRNDYALVLGARGDWRNFRTHYAQFNLKDDMQLKCYEQMANAADGQNVTKATMALLTESKHANARACQQLVRQLASSGKLSNDEINYFAALSAYTSSTQGQAIAAYSSSPSAASMVSLVNQANDDKGSLAGSLPSNNDQTSALAQAYYGYSAARRAAPDAATYYRNAYSQYSRLQLPDDVLGWQARAGMRAGDWQLVASGIDKMTDAEKNTPIWQYWRGRAYAAQGDRNMANMMYEQAAGSFDFYGILAKEELGQKVSLPPNAVPSTREEINAASRIEGFERARKLQAMNMTLEYNREWNYPLRGMTDRQLLAAAEYARKIGFLDRMINTSDRTRSEFNFKQRYPTPYLSIMNNRAAEAGITPAWAYGIIRQESRFVVAAKSHANANGLMQIIPETARAVARRIGLSNFTLDQLYNIDTNIQLGTAYLGQTKDLLGGSQPLASAGYNAGPGRPPQWRRTLTRSVDGAIYAETIPFSETRSYVKNVMANTIYYHLLLDGRAPSLKSLMGTVSP</sequence>
<dbReference type="Gene3D" id="1.10.1240.20">
    <property type="entry name" value="Lytic transglycosylase, superhelical linker domain"/>
    <property type="match status" value="1"/>
</dbReference>
<accession>A0A8J3CFF5</accession>
<dbReference type="PANTHER" id="PTHR37423:SF5">
    <property type="entry name" value="SOLUBLE LYTIC MUREIN TRANSGLYCOSYLASE"/>
    <property type="match status" value="1"/>
</dbReference>
<dbReference type="SUPFAM" id="SSF48435">
    <property type="entry name" value="Bacterial muramidases"/>
    <property type="match status" value="1"/>
</dbReference>
<dbReference type="Pfam" id="PF01464">
    <property type="entry name" value="SLT"/>
    <property type="match status" value="1"/>
</dbReference>
<feature type="domain" description="Lytic transglycosylase superhelical linker" evidence="5">
    <location>
        <begin position="404"/>
        <end position="459"/>
    </location>
</feature>
<keyword evidence="7" id="KW-1185">Reference proteome</keyword>
<dbReference type="InterPro" id="IPR023346">
    <property type="entry name" value="Lysozyme-like_dom_sf"/>
</dbReference>
<dbReference type="Gene3D" id="1.25.20.10">
    <property type="entry name" value="Bacterial muramidases"/>
    <property type="match status" value="1"/>
</dbReference>
<evidence type="ECO:0000256" key="2">
    <source>
        <dbReference type="ARBA" id="ARBA00022729"/>
    </source>
</evidence>
<feature type="domain" description="Transglycosylase SLT" evidence="4">
    <location>
        <begin position="479"/>
        <end position="584"/>
    </location>
</feature>
<evidence type="ECO:0000256" key="1">
    <source>
        <dbReference type="ARBA" id="ARBA00007734"/>
    </source>
</evidence>
<proteinExistence type="inferred from homology"/>
<comment type="caution">
    <text evidence="6">The sequence shown here is derived from an EMBL/GenBank/DDBJ whole genome shotgun (WGS) entry which is preliminary data.</text>
</comment>
<evidence type="ECO:0000313" key="6">
    <source>
        <dbReference type="EMBL" id="GHA63982.1"/>
    </source>
</evidence>
<feature type="signal peptide" evidence="3">
    <location>
        <begin position="1"/>
        <end position="33"/>
    </location>
</feature>
<dbReference type="Gene3D" id="1.10.530.10">
    <property type="match status" value="1"/>
</dbReference>
<evidence type="ECO:0000313" key="7">
    <source>
        <dbReference type="Proteomes" id="UP000614287"/>
    </source>
</evidence>
<protein>
    <submittedName>
        <fullName evidence="6">Lytic transglycosylase</fullName>
    </submittedName>
</protein>
<dbReference type="SUPFAM" id="SSF53955">
    <property type="entry name" value="Lysozyme-like"/>
    <property type="match status" value="1"/>
</dbReference>
<evidence type="ECO:0000259" key="5">
    <source>
        <dbReference type="Pfam" id="PF14718"/>
    </source>
</evidence>
<dbReference type="EMBL" id="BMZG01000001">
    <property type="protein sequence ID" value="GHA63982.1"/>
    <property type="molecule type" value="Genomic_DNA"/>
</dbReference>
<dbReference type="InterPro" id="IPR008258">
    <property type="entry name" value="Transglycosylase_SLT_dom_1"/>
</dbReference>
<dbReference type="InterPro" id="IPR012289">
    <property type="entry name" value="Lytic_TGlycosylase_superhlx_L"/>
</dbReference>
<comment type="similarity">
    <text evidence="1">Belongs to the transglycosylase Slt family.</text>
</comment>
<dbReference type="AlphaFoldDB" id="A0A8J3CFF5"/>
<keyword evidence="2 3" id="KW-0732">Signal</keyword>
<reference evidence="6" key="2">
    <citation type="submission" date="2020-09" db="EMBL/GenBank/DDBJ databases">
        <authorList>
            <person name="Sun Q."/>
            <person name="Kim S."/>
        </authorList>
    </citation>
    <scope>NUCLEOTIDE SEQUENCE</scope>
    <source>
        <strain evidence="6">KCTC 32501</strain>
    </source>
</reference>
<dbReference type="PANTHER" id="PTHR37423">
    <property type="entry name" value="SOLUBLE LYTIC MUREIN TRANSGLYCOSYLASE-RELATED"/>
    <property type="match status" value="1"/>
</dbReference>
<feature type="chain" id="PRO_5035298557" evidence="3">
    <location>
        <begin position="34"/>
        <end position="638"/>
    </location>
</feature>
<dbReference type="Pfam" id="PF14718">
    <property type="entry name" value="SLT_L"/>
    <property type="match status" value="1"/>
</dbReference>
<dbReference type="InterPro" id="IPR037061">
    <property type="entry name" value="Lytic_TGlycoase_superhlx_L_sf"/>
</dbReference>
<dbReference type="GO" id="GO:0042597">
    <property type="term" value="C:periplasmic space"/>
    <property type="evidence" value="ECO:0007669"/>
    <property type="project" value="InterPro"/>
</dbReference>
<evidence type="ECO:0000259" key="4">
    <source>
        <dbReference type="Pfam" id="PF01464"/>
    </source>
</evidence>
<dbReference type="Proteomes" id="UP000614287">
    <property type="component" value="Unassembled WGS sequence"/>
</dbReference>
<gene>
    <name evidence="6" type="ORF">GCM10009007_00370</name>
</gene>